<evidence type="ECO:0000313" key="1">
    <source>
        <dbReference type="EMBL" id="KFE51129.1"/>
    </source>
</evidence>
<proteinExistence type="predicted"/>
<evidence type="ECO:0000313" key="2">
    <source>
        <dbReference type="Proteomes" id="UP000028643"/>
    </source>
</evidence>
<organism evidence="1 2">
    <name type="scientific">Pseudomonas syringae</name>
    <dbReference type="NCBI Taxonomy" id="317"/>
    <lineage>
        <taxon>Bacteria</taxon>
        <taxon>Pseudomonadati</taxon>
        <taxon>Pseudomonadota</taxon>
        <taxon>Gammaproteobacteria</taxon>
        <taxon>Pseudomonadales</taxon>
        <taxon>Pseudomonadaceae</taxon>
        <taxon>Pseudomonas</taxon>
    </lineage>
</organism>
<dbReference type="RefSeq" id="WP_047575622.1">
    <property type="nucleotide sequence ID" value="NZ_JPQT01000106.1"/>
</dbReference>
<protein>
    <submittedName>
        <fullName evidence="1">Uncharacterized protein</fullName>
    </submittedName>
</protein>
<dbReference type="AlphaFoldDB" id="A0A085V6R6"/>
<comment type="caution">
    <text evidence="1">The sequence shown here is derived from an EMBL/GenBank/DDBJ whole genome shotgun (WGS) entry which is preliminary data.</text>
</comment>
<name>A0A085V6R6_PSESX</name>
<dbReference type="EMBL" id="JPQT01000106">
    <property type="protein sequence ID" value="KFE51129.1"/>
    <property type="molecule type" value="Genomic_DNA"/>
</dbReference>
<gene>
    <name evidence="1" type="ORF">IV02_14090</name>
</gene>
<sequence>MAAKKDLVSVRVLTAVRLDDIDYRADQLVGFPQALAESLEKSGSVDPHKDAVAYCKAQGAELIEHSPESEE</sequence>
<reference evidence="1 2" key="1">
    <citation type="submission" date="2014-07" db="EMBL/GenBank/DDBJ databases">
        <title>Draft Genome Sequences of Environmental Pseudomonas syringae strains.</title>
        <authorList>
            <person name="Baltrus D.A."/>
            <person name="Berge O."/>
            <person name="Morris C."/>
        </authorList>
    </citation>
    <scope>NUCLEOTIDE SEQUENCE [LARGE SCALE GENOMIC DNA]</scope>
    <source>
        <strain evidence="1 2">CEB003</strain>
    </source>
</reference>
<dbReference type="Proteomes" id="UP000028643">
    <property type="component" value="Unassembled WGS sequence"/>
</dbReference>
<accession>A0A085V6R6</accession>
<dbReference type="PATRIC" id="fig|317.174.peg.2887"/>